<dbReference type="PANTHER" id="PTHR24320">
    <property type="entry name" value="RETINOL DEHYDROGENASE"/>
    <property type="match status" value="1"/>
</dbReference>
<keyword evidence="2" id="KW-0521">NADP</keyword>
<dbReference type="Proteomes" id="UP000094043">
    <property type="component" value="Chromosome 4"/>
</dbReference>
<reference evidence="4" key="1">
    <citation type="submission" date="2016-06" db="EMBL/GenBank/DDBJ databases">
        <authorList>
            <person name="Cuomo C."/>
            <person name="Litvintseva A."/>
            <person name="Heitman J."/>
            <person name="Chen Y."/>
            <person name="Sun S."/>
            <person name="Springer D."/>
            <person name="Dromer F."/>
            <person name="Young S."/>
            <person name="Zeng Q."/>
            <person name="Chapman S."/>
            <person name="Gujja S."/>
            <person name="Saif S."/>
            <person name="Birren B."/>
        </authorList>
    </citation>
    <scope>NUCLEOTIDE SEQUENCE</scope>
    <source>
        <strain evidence="4">CBS 7841</strain>
    </source>
</reference>
<keyword evidence="3" id="KW-0560">Oxidoreductase</keyword>
<accession>A0A1E3IEE6</accession>
<dbReference type="KEGG" id="cdep:91087975"/>
<evidence type="ECO:0000313" key="5">
    <source>
        <dbReference type="Proteomes" id="UP000094043"/>
    </source>
</evidence>
<organism evidence="4 5">
    <name type="scientific">Cryptococcus depauperatus CBS 7841</name>
    <dbReference type="NCBI Taxonomy" id="1295531"/>
    <lineage>
        <taxon>Eukaryota</taxon>
        <taxon>Fungi</taxon>
        <taxon>Dikarya</taxon>
        <taxon>Basidiomycota</taxon>
        <taxon>Agaricomycotina</taxon>
        <taxon>Tremellomycetes</taxon>
        <taxon>Tremellales</taxon>
        <taxon>Cryptococcaceae</taxon>
        <taxon>Cryptococcus</taxon>
    </lineage>
</organism>
<dbReference type="PANTHER" id="PTHR24320:SF282">
    <property type="entry name" value="WW DOMAIN-CONTAINING OXIDOREDUCTASE"/>
    <property type="match status" value="1"/>
</dbReference>
<dbReference type="AlphaFoldDB" id="A0A1E3IEE6"/>
<evidence type="ECO:0000256" key="1">
    <source>
        <dbReference type="ARBA" id="ARBA00006484"/>
    </source>
</evidence>
<gene>
    <name evidence="4" type="ORF">L203_103765</name>
</gene>
<evidence type="ECO:0000256" key="3">
    <source>
        <dbReference type="ARBA" id="ARBA00023002"/>
    </source>
</evidence>
<reference evidence="4" key="3">
    <citation type="submission" date="2024-01" db="EMBL/GenBank/DDBJ databases">
        <authorList>
            <person name="Coelho M.A."/>
            <person name="David-Palma M."/>
            <person name="Shea T."/>
            <person name="Sun S."/>
            <person name="Cuomo C.A."/>
            <person name="Heitman J."/>
        </authorList>
    </citation>
    <scope>NUCLEOTIDE SEQUENCE</scope>
    <source>
        <strain evidence="4">CBS 7841</strain>
    </source>
</reference>
<dbReference type="PRINTS" id="PR00081">
    <property type="entry name" value="GDHRDH"/>
</dbReference>
<dbReference type="GeneID" id="91087975"/>
<dbReference type="OrthoDB" id="191139at2759"/>
<reference evidence="4" key="2">
    <citation type="journal article" date="2022" name="Elife">
        <title>Obligate sexual reproduction of a homothallic fungus closely related to the Cryptococcus pathogenic species complex.</title>
        <authorList>
            <person name="Passer A.R."/>
            <person name="Clancey S.A."/>
            <person name="Shea T."/>
            <person name="David-Palma M."/>
            <person name="Averette A.F."/>
            <person name="Boekhout T."/>
            <person name="Porcel B.M."/>
            <person name="Nowrousian M."/>
            <person name="Cuomo C.A."/>
            <person name="Sun S."/>
            <person name="Heitman J."/>
            <person name="Coelho M.A."/>
        </authorList>
    </citation>
    <scope>NUCLEOTIDE SEQUENCE</scope>
    <source>
        <strain evidence="4">CBS 7841</strain>
    </source>
</reference>
<name>A0A1E3IEE6_9TREE</name>
<protein>
    <submittedName>
        <fullName evidence="4">Uncharacterized protein</fullName>
    </submittedName>
</protein>
<dbReference type="InterPro" id="IPR036291">
    <property type="entry name" value="NAD(P)-bd_dom_sf"/>
</dbReference>
<dbReference type="EMBL" id="CP143787">
    <property type="protein sequence ID" value="WVN88554.1"/>
    <property type="molecule type" value="Genomic_DNA"/>
</dbReference>
<dbReference type="RefSeq" id="XP_066069254.1">
    <property type="nucleotide sequence ID" value="XM_066213157.1"/>
</dbReference>
<dbReference type="VEuPathDB" id="FungiDB:L203_03737"/>
<keyword evidence="5" id="KW-1185">Reference proteome</keyword>
<proteinExistence type="inferred from homology"/>
<sequence length="367" mass="41355">MGIWTTVTLWIHQQISVVFHSGFPLFFWIRTRWNEAQIPDQTNKVAFITGGNSGIGYAIALALYNAGATVYIACRNQESAQKAADDIVRGGVRDVGRTKYPKHELKARERRGRVEIVYLDLADFKSIDACVVDFVSRESKLDLLFCNAGVMATNEGLYTKQGYTLQFGTNVLGHHRLIEKLLPLLLASPPTCPSRVILSSSAGHFLAPYRGVDLRSVIRDPSDVQAADENPKRGKYEREKWVEYGQSKWGNIAMAKYLYDTYGKEGRLISIAVHPGLVATNLASHLPMAAWLLRYFSISRHLITRSSSIGALNQLYAATLALPDAWFLNGEYIVPWQTIGVPRSDLNNIDNVNRLWEWCDEQQKKYE</sequence>
<dbReference type="SUPFAM" id="SSF51735">
    <property type="entry name" value="NAD(P)-binding Rossmann-fold domains"/>
    <property type="match status" value="1"/>
</dbReference>
<dbReference type="Gene3D" id="3.40.50.720">
    <property type="entry name" value="NAD(P)-binding Rossmann-like Domain"/>
    <property type="match status" value="1"/>
</dbReference>
<dbReference type="Pfam" id="PF00106">
    <property type="entry name" value="adh_short"/>
    <property type="match status" value="1"/>
</dbReference>
<dbReference type="InterPro" id="IPR002347">
    <property type="entry name" value="SDR_fam"/>
</dbReference>
<evidence type="ECO:0000313" key="4">
    <source>
        <dbReference type="EMBL" id="WVN88554.1"/>
    </source>
</evidence>
<comment type="similarity">
    <text evidence="1">Belongs to the short-chain dehydrogenases/reductases (SDR) family.</text>
</comment>
<evidence type="ECO:0000256" key="2">
    <source>
        <dbReference type="ARBA" id="ARBA00022857"/>
    </source>
</evidence>
<dbReference type="GO" id="GO:0016491">
    <property type="term" value="F:oxidoreductase activity"/>
    <property type="evidence" value="ECO:0007669"/>
    <property type="project" value="UniProtKB-KW"/>
</dbReference>